<evidence type="ECO:0000256" key="1">
    <source>
        <dbReference type="SAM" id="SignalP"/>
    </source>
</evidence>
<accession>A0A4Y8ARW5</accession>
<dbReference type="InterPro" id="IPR046217">
    <property type="entry name" value="DUF6250"/>
</dbReference>
<dbReference type="Proteomes" id="UP000298517">
    <property type="component" value="Unassembled WGS sequence"/>
</dbReference>
<feature type="domain" description="DUF6250" evidence="2">
    <location>
        <begin position="55"/>
        <end position="220"/>
    </location>
</feature>
<reference evidence="3 4" key="1">
    <citation type="journal article" date="2011" name="J. Microbiol.">
        <title>Gramella jeungdoensis sp. nov., isolated from a solar saltern in Korea.</title>
        <authorList>
            <person name="Joung Y."/>
            <person name="Kim H."/>
            <person name="Jang T."/>
            <person name="Ahn T.S."/>
            <person name="Joh K."/>
        </authorList>
    </citation>
    <scope>NUCLEOTIDE SEQUENCE [LARGE SCALE GENOMIC DNA]</scope>
    <source>
        <strain evidence="3 4">KCTC 23123</strain>
    </source>
</reference>
<proteinExistence type="predicted"/>
<feature type="signal peptide" evidence="1">
    <location>
        <begin position="1"/>
        <end position="23"/>
    </location>
</feature>
<dbReference type="Pfam" id="PF19763">
    <property type="entry name" value="DUF6250"/>
    <property type="match status" value="1"/>
</dbReference>
<feature type="chain" id="PRO_5021374622" description="DUF6250 domain-containing protein" evidence="1">
    <location>
        <begin position="24"/>
        <end position="226"/>
    </location>
</feature>
<evidence type="ECO:0000259" key="2">
    <source>
        <dbReference type="Pfam" id="PF19763"/>
    </source>
</evidence>
<dbReference type="OrthoDB" id="262615at2"/>
<comment type="caution">
    <text evidence="3">The sequence shown here is derived from an EMBL/GenBank/DDBJ whole genome shotgun (WGS) entry which is preliminary data.</text>
</comment>
<gene>
    <name evidence="3" type="ORF">E2488_12365</name>
</gene>
<organism evidence="3 4">
    <name type="scientific">Gramella jeungdoensis</name>
    <dbReference type="NCBI Taxonomy" id="708091"/>
    <lineage>
        <taxon>Bacteria</taxon>
        <taxon>Pseudomonadati</taxon>
        <taxon>Bacteroidota</taxon>
        <taxon>Flavobacteriia</taxon>
        <taxon>Flavobacteriales</taxon>
        <taxon>Flavobacteriaceae</taxon>
        <taxon>Christiangramia</taxon>
    </lineage>
</organism>
<dbReference type="PROSITE" id="PS51257">
    <property type="entry name" value="PROKAR_LIPOPROTEIN"/>
    <property type="match status" value="1"/>
</dbReference>
<name>A0A4Y8ARW5_9FLAO</name>
<protein>
    <recommendedName>
        <fullName evidence="2">DUF6250 domain-containing protein</fullName>
    </recommendedName>
</protein>
<evidence type="ECO:0000313" key="3">
    <source>
        <dbReference type="EMBL" id="TEW72980.1"/>
    </source>
</evidence>
<dbReference type="EMBL" id="SNQI01000004">
    <property type="protein sequence ID" value="TEW72980.1"/>
    <property type="molecule type" value="Genomic_DNA"/>
</dbReference>
<dbReference type="AlphaFoldDB" id="A0A4Y8ARW5"/>
<evidence type="ECO:0000313" key="4">
    <source>
        <dbReference type="Proteomes" id="UP000298517"/>
    </source>
</evidence>
<keyword evidence="4" id="KW-1185">Reference proteome</keyword>
<sequence>MKFKNTGFIVLVILSLLSCNTSKVIYNSSMLVQEHWEVEQQPGGKVDFSSNTMEITDAKGCTVWFKHNLKGPIKIEYDVRVIDEGGPYDRVSDLNCFWMASDPNHPKDFFKNSKQRGGNFKNYHTLHQYYVGYGGHNNIKTRFRRYNGNINRPLLPEHDLSAKEYMIVPNKTIHITLIANNSEIKYLRNNKVVFYFQDSNPYVNGYFGIRTVNNHLKIFNLKITQL</sequence>
<keyword evidence="1" id="KW-0732">Signal</keyword>
<dbReference type="RefSeq" id="WP_134248683.1">
    <property type="nucleotide sequence ID" value="NZ_SNQI01000004.1"/>
</dbReference>
<dbReference type="Gene3D" id="2.60.120.200">
    <property type="match status" value="1"/>
</dbReference>